<protein>
    <submittedName>
        <fullName evidence="2">Uncharacterized protein</fullName>
    </submittedName>
</protein>
<proteinExistence type="predicted"/>
<dbReference type="EMBL" id="CM018033">
    <property type="protein sequence ID" value="KAA8544764.1"/>
    <property type="molecule type" value="Genomic_DNA"/>
</dbReference>
<evidence type="ECO:0000256" key="1">
    <source>
        <dbReference type="SAM" id="Phobius"/>
    </source>
</evidence>
<gene>
    <name evidence="2" type="ORF">F0562_019532</name>
</gene>
<evidence type="ECO:0000313" key="2">
    <source>
        <dbReference type="EMBL" id="KAA8544764.1"/>
    </source>
</evidence>
<keyword evidence="1" id="KW-1133">Transmembrane helix</keyword>
<name>A0A5J5BQ36_9ASTE</name>
<keyword evidence="1" id="KW-0472">Membrane</keyword>
<sequence>MVSSSSTGRGDNLVLQFENINYRCSRRTTIRIVEFERNKGVGVDENGQIGQLIAEVRSKTRALATRVEVLEGNQGMMKVLVKTSLVFVGISMLIALAMLVKK</sequence>
<feature type="transmembrane region" description="Helical" evidence="1">
    <location>
        <begin position="79"/>
        <end position="100"/>
    </location>
</feature>
<keyword evidence="3" id="KW-1185">Reference proteome</keyword>
<dbReference type="AlphaFoldDB" id="A0A5J5BQ36"/>
<reference evidence="2 3" key="1">
    <citation type="submission" date="2019-09" db="EMBL/GenBank/DDBJ databases">
        <title>A chromosome-level genome assembly of the Chinese tupelo Nyssa sinensis.</title>
        <authorList>
            <person name="Yang X."/>
            <person name="Kang M."/>
            <person name="Yang Y."/>
            <person name="Xiong H."/>
            <person name="Wang M."/>
            <person name="Zhang Z."/>
            <person name="Wang Z."/>
            <person name="Wu H."/>
            <person name="Ma T."/>
            <person name="Liu J."/>
            <person name="Xi Z."/>
        </authorList>
    </citation>
    <scope>NUCLEOTIDE SEQUENCE [LARGE SCALE GENOMIC DNA]</scope>
    <source>
        <strain evidence="2">J267</strain>
        <tissue evidence="2">Leaf</tissue>
    </source>
</reference>
<evidence type="ECO:0000313" key="3">
    <source>
        <dbReference type="Proteomes" id="UP000325577"/>
    </source>
</evidence>
<keyword evidence="1" id="KW-0812">Transmembrane</keyword>
<organism evidence="2 3">
    <name type="scientific">Nyssa sinensis</name>
    <dbReference type="NCBI Taxonomy" id="561372"/>
    <lineage>
        <taxon>Eukaryota</taxon>
        <taxon>Viridiplantae</taxon>
        <taxon>Streptophyta</taxon>
        <taxon>Embryophyta</taxon>
        <taxon>Tracheophyta</taxon>
        <taxon>Spermatophyta</taxon>
        <taxon>Magnoliopsida</taxon>
        <taxon>eudicotyledons</taxon>
        <taxon>Gunneridae</taxon>
        <taxon>Pentapetalae</taxon>
        <taxon>asterids</taxon>
        <taxon>Cornales</taxon>
        <taxon>Nyssaceae</taxon>
        <taxon>Nyssa</taxon>
    </lineage>
</organism>
<accession>A0A5J5BQ36</accession>
<dbReference type="Proteomes" id="UP000325577">
    <property type="component" value="Linkage Group LG10"/>
</dbReference>